<protein>
    <submittedName>
        <fullName evidence="2">HD domain-containing protein</fullName>
    </submittedName>
</protein>
<name>A0ABP9NZQ9_9PSEU</name>
<organism evidence="2 3">
    <name type="scientific">Pseudonocardia adelaidensis</name>
    <dbReference type="NCBI Taxonomy" id="648754"/>
    <lineage>
        <taxon>Bacteria</taxon>
        <taxon>Bacillati</taxon>
        <taxon>Actinomycetota</taxon>
        <taxon>Actinomycetes</taxon>
        <taxon>Pseudonocardiales</taxon>
        <taxon>Pseudonocardiaceae</taxon>
        <taxon>Pseudonocardia</taxon>
    </lineage>
</organism>
<dbReference type="Gene3D" id="1.10.3210.10">
    <property type="entry name" value="Hypothetical protein af1432"/>
    <property type="match status" value="1"/>
</dbReference>
<evidence type="ECO:0000313" key="2">
    <source>
        <dbReference type="EMBL" id="GAA5135998.1"/>
    </source>
</evidence>
<dbReference type="RefSeq" id="WP_345610623.1">
    <property type="nucleotide sequence ID" value="NZ_BAABJO010000033.1"/>
</dbReference>
<gene>
    <name evidence="2" type="ORF">GCM10023320_66450</name>
</gene>
<sequence>MSGDPTTRDSLLAALRATADLPYGGEAVDQLAHALQCGTLSVRAGARPAVVAAALLHDIGRSPVVAAQLPDAPHERAGAAFCTRLLGHEVGWLVGAHVLAKRALVTLDPGYASLLSPVSVRSLQEQGGPAAAAEVERFLRHPLAQDAMHVRRWDDEAKVPGAPTIGLDELVGISVAAGVEKTGAEE</sequence>
<proteinExistence type="predicted"/>
<keyword evidence="3" id="KW-1185">Reference proteome</keyword>
<dbReference type="PANTHER" id="PTHR40202:SF1">
    <property type="entry name" value="HD DOMAIN-CONTAINING PROTEIN"/>
    <property type="match status" value="1"/>
</dbReference>
<accession>A0ABP9NZQ9</accession>
<dbReference type="Pfam" id="PF01966">
    <property type="entry name" value="HD"/>
    <property type="match status" value="1"/>
</dbReference>
<evidence type="ECO:0000313" key="3">
    <source>
        <dbReference type="Proteomes" id="UP001500804"/>
    </source>
</evidence>
<evidence type="ECO:0000259" key="1">
    <source>
        <dbReference type="Pfam" id="PF01966"/>
    </source>
</evidence>
<dbReference type="InterPro" id="IPR006674">
    <property type="entry name" value="HD_domain"/>
</dbReference>
<reference evidence="3" key="1">
    <citation type="journal article" date="2019" name="Int. J. Syst. Evol. Microbiol.">
        <title>The Global Catalogue of Microorganisms (GCM) 10K type strain sequencing project: providing services to taxonomists for standard genome sequencing and annotation.</title>
        <authorList>
            <consortium name="The Broad Institute Genomics Platform"/>
            <consortium name="The Broad Institute Genome Sequencing Center for Infectious Disease"/>
            <person name="Wu L."/>
            <person name="Ma J."/>
        </authorList>
    </citation>
    <scope>NUCLEOTIDE SEQUENCE [LARGE SCALE GENOMIC DNA]</scope>
    <source>
        <strain evidence="3">JCM 18302</strain>
    </source>
</reference>
<dbReference type="PANTHER" id="PTHR40202">
    <property type="match status" value="1"/>
</dbReference>
<dbReference type="Proteomes" id="UP001500804">
    <property type="component" value="Unassembled WGS sequence"/>
</dbReference>
<feature type="domain" description="HD" evidence="1">
    <location>
        <begin position="32"/>
        <end position="101"/>
    </location>
</feature>
<dbReference type="InterPro" id="IPR052567">
    <property type="entry name" value="OP_Dioxygenase"/>
</dbReference>
<comment type="caution">
    <text evidence="2">The sequence shown here is derived from an EMBL/GenBank/DDBJ whole genome shotgun (WGS) entry which is preliminary data.</text>
</comment>
<dbReference type="EMBL" id="BAABJO010000033">
    <property type="protein sequence ID" value="GAA5135998.1"/>
    <property type="molecule type" value="Genomic_DNA"/>
</dbReference>